<comment type="caution">
    <text evidence="4">The sequence shown here is derived from an EMBL/GenBank/DDBJ whole genome shotgun (WGS) entry which is preliminary data.</text>
</comment>
<feature type="region of interest" description="Disordered" evidence="3">
    <location>
        <begin position="378"/>
        <end position="421"/>
    </location>
</feature>
<dbReference type="PANTHER" id="PTHR12634:SF8">
    <property type="entry name" value="FIERY MOUNTAIN, ISOFORM D"/>
    <property type="match status" value="1"/>
</dbReference>
<dbReference type="Pfam" id="PF04499">
    <property type="entry name" value="SAPS"/>
    <property type="match status" value="1"/>
</dbReference>
<dbReference type="InterPro" id="IPR007587">
    <property type="entry name" value="SAPS"/>
</dbReference>
<dbReference type="OrthoDB" id="295029at2759"/>
<dbReference type="GO" id="GO:0019888">
    <property type="term" value="F:protein phosphatase regulator activity"/>
    <property type="evidence" value="ECO:0007669"/>
    <property type="project" value="TreeGrafter"/>
</dbReference>
<dbReference type="STRING" id="101127.A0A1X2GF83"/>
<proteinExistence type="inferred from homology"/>
<keyword evidence="2" id="KW-0131">Cell cycle</keyword>
<evidence type="ECO:0000313" key="5">
    <source>
        <dbReference type="Proteomes" id="UP000242146"/>
    </source>
</evidence>
<accession>A0A1X2GF83</accession>
<name>A0A1X2GF83_9FUNG</name>
<feature type="region of interest" description="Disordered" evidence="3">
    <location>
        <begin position="561"/>
        <end position="583"/>
    </location>
</feature>
<dbReference type="GO" id="GO:0005829">
    <property type="term" value="C:cytosol"/>
    <property type="evidence" value="ECO:0007669"/>
    <property type="project" value="TreeGrafter"/>
</dbReference>
<organism evidence="4 5">
    <name type="scientific">Hesseltinella vesiculosa</name>
    <dbReference type="NCBI Taxonomy" id="101127"/>
    <lineage>
        <taxon>Eukaryota</taxon>
        <taxon>Fungi</taxon>
        <taxon>Fungi incertae sedis</taxon>
        <taxon>Mucoromycota</taxon>
        <taxon>Mucoromycotina</taxon>
        <taxon>Mucoromycetes</taxon>
        <taxon>Mucorales</taxon>
        <taxon>Cunninghamellaceae</taxon>
        <taxon>Hesseltinella</taxon>
    </lineage>
</organism>
<evidence type="ECO:0000256" key="3">
    <source>
        <dbReference type="SAM" id="MobiDB-lite"/>
    </source>
</evidence>
<comment type="similarity">
    <text evidence="1">Belongs to the SAPS family.</text>
</comment>
<dbReference type="EMBL" id="MCGT01000018">
    <property type="protein sequence ID" value="ORX52405.1"/>
    <property type="molecule type" value="Genomic_DNA"/>
</dbReference>
<dbReference type="GO" id="GO:0005634">
    <property type="term" value="C:nucleus"/>
    <property type="evidence" value="ECO:0007669"/>
    <property type="project" value="TreeGrafter"/>
</dbReference>
<dbReference type="GO" id="GO:0019903">
    <property type="term" value="F:protein phosphatase binding"/>
    <property type="evidence" value="ECO:0007669"/>
    <property type="project" value="InterPro"/>
</dbReference>
<dbReference type="PANTHER" id="PTHR12634">
    <property type="entry name" value="SIT4 YEAST -ASSOCIATING PROTEIN-RELATED"/>
    <property type="match status" value="1"/>
</dbReference>
<evidence type="ECO:0000256" key="1">
    <source>
        <dbReference type="ARBA" id="ARBA00006180"/>
    </source>
</evidence>
<evidence type="ECO:0000256" key="2">
    <source>
        <dbReference type="ARBA" id="ARBA00023306"/>
    </source>
</evidence>
<sequence>MFWRFGFHNPSAVDTLLEREDVTLEEILEEEELLQEAKSHNQKLINFLCQPAICEKLLYYITANDLEDGQKKFKFPFLSSELIACEIPQLVELIVLEQRDLLDTFWLFLDRPVPAKDDPSVDYGLETLLSSYFAKTITVFLTKQPAEMVEFIESKPENLTKILNHLHNSAIMDLLLTLVRMEELPEGKGIVQWLSDGGLLSNLVDRLDPNLDTEEHSIAQQCICEIIRMSQTSLLEQPSIGINDLITNLKSEPIVRKLAGFMLDAKAPNATSTLINGVAIIIDLIRHNNSDMENDPMLNSAYGYANNSMMRQTPVSLAELLKVLADHVVDFNNLLTHPRSVTGPTKTSIGEQMPLGFERLKICELFAELLHCSNMSNLNASDDESRTPEDKMDENDEATQTPAAKPDETKTEPPTSPAELPMGDYLKLQLVENKVLPTCIDLFFSFPWNNFLHYVTYDMLHQVFNGPMDKEYNRLLALSILKDGQLTTKMVQAQKDNDTEWSKPKGMRLGYMGHLTFIADEVIKLFEGYPEAIVQDIRENVDLDLWQQYCETELRETKERDCLPLGGDRPADGDAVMHDDDDEEDELEAASANPYSRYLAQRDMDGGLDDDEDDAHWITGRNDNIFSNSFNNALDDERHNVNGMDDEAEYDSDEEQMDRTIAQDWSRSFTEFPPANVLRRTQSHIEDGYDEEEPIDGQDASPVKDEEDPFGDFASSDTHGFQDDDEAWGMSNSIEQLNLSKDGATDAFGATSDFTDQHFVPAIRTKEEDNKYNKEFLTHHEDEQEGEI</sequence>
<dbReference type="Proteomes" id="UP000242146">
    <property type="component" value="Unassembled WGS sequence"/>
</dbReference>
<gene>
    <name evidence="4" type="ORF">DM01DRAFT_1336778</name>
</gene>
<reference evidence="4 5" key="1">
    <citation type="submission" date="2016-07" db="EMBL/GenBank/DDBJ databases">
        <title>Pervasive Adenine N6-methylation of Active Genes in Fungi.</title>
        <authorList>
            <consortium name="DOE Joint Genome Institute"/>
            <person name="Mondo S.J."/>
            <person name="Dannebaum R.O."/>
            <person name="Kuo R.C."/>
            <person name="Labutti K."/>
            <person name="Haridas S."/>
            <person name="Kuo A."/>
            <person name="Salamov A."/>
            <person name="Ahrendt S.R."/>
            <person name="Lipzen A."/>
            <person name="Sullivan W."/>
            <person name="Andreopoulos W.B."/>
            <person name="Clum A."/>
            <person name="Lindquist E."/>
            <person name="Daum C."/>
            <person name="Ramamoorthy G.K."/>
            <person name="Gryganskyi A."/>
            <person name="Culley D."/>
            <person name="Magnuson J.K."/>
            <person name="James T.Y."/>
            <person name="O'Malley M.A."/>
            <person name="Stajich J.E."/>
            <person name="Spatafora J.W."/>
            <person name="Visel A."/>
            <person name="Grigoriev I.V."/>
        </authorList>
    </citation>
    <scope>NUCLEOTIDE SEQUENCE [LARGE SCALE GENOMIC DNA]</scope>
    <source>
        <strain evidence="4 5">NRRL 3301</strain>
    </source>
</reference>
<evidence type="ECO:0000313" key="4">
    <source>
        <dbReference type="EMBL" id="ORX52405.1"/>
    </source>
</evidence>
<protein>
    <submittedName>
        <fullName evidence="4">SAPS-domain-containing protein</fullName>
    </submittedName>
</protein>
<feature type="compositionally biased region" description="Basic and acidic residues" evidence="3">
    <location>
        <begin position="569"/>
        <end position="578"/>
    </location>
</feature>
<keyword evidence="5" id="KW-1185">Reference proteome</keyword>
<dbReference type="AlphaFoldDB" id="A0A1X2GF83"/>